<dbReference type="AlphaFoldDB" id="A0A4Y2PTG4"/>
<protein>
    <submittedName>
        <fullName evidence="1">Uncharacterized protein</fullName>
    </submittedName>
</protein>
<dbReference type="EMBL" id="BGPR01012026">
    <property type="protein sequence ID" value="GBN54153.1"/>
    <property type="molecule type" value="Genomic_DNA"/>
</dbReference>
<sequence length="94" mass="10547">MPENIDKNIKSGLISPFPTSTYSYTANLTSSNPGKTFLHIPQRGAGGTIGFQSSESRWGAIFFPPRKKKRTKNKRRRMEESLQVLRLSMNSSQG</sequence>
<keyword evidence="2" id="KW-1185">Reference proteome</keyword>
<comment type="caution">
    <text evidence="1">The sequence shown here is derived from an EMBL/GenBank/DDBJ whole genome shotgun (WGS) entry which is preliminary data.</text>
</comment>
<dbReference type="Proteomes" id="UP000499080">
    <property type="component" value="Unassembled WGS sequence"/>
</dbReference>
<evidence type="ECO:0000313" key="1">
    <source>
        <dbReference type="EMBL" id="GBN54153.1"/>
    </source>
</evidence>
<accession>A0A4Y2PTG4</accession>
<gene>
    <name evidence="1" type="ORF">AVEN_222659_1</name>
</gene>
<organism evidence="1 2">
    <name type="scientific">Araneus ventricosus</name>
    <name type="common">Orbweaver spider</name>
    <name type="synonym">Epeira ventricosa</name>
    <dbReference type="NCBI Taxonomy" id="182803"/>
    <lineage>
        <taxon>Eukaryota</taxon>
        <taxon>Metazoa</taxon>
        <taxon>Ecdysozoa</taxon>
        <taxon>Arthropoda</taxon>
        <taxon>Chelicerata</taxon>
        <taxon>Arachnida</taxon>
        <taxon>Araneae</taxon>
        <taxon>Araneomorphae</taxon>
        <taxon>Entelegynae</taxon>
        <taxon>Araneoidea</taxon>
        <taxon>Araneidae</taxon>
        <taxon>Araneus</taxon>
    </lineage>
</organism>
<reference evidence="1 2" key="1">
    <citation type="journal article" date="2019" name="Sci. Rep.">
        <title>Orb-weaving spider Araneus ventricosus genome elucidates the spidroin gene catalogue.</title>
        <authorList>
            <person name="Kono N."/>
            <person name="Nakamura H."/>
            <person name="Ohtoshi R."/>
            <person name="Moran D.A.P."/>
            <person name="Shinohara A."/>
            <person name="Yoshida Y."/>
            <person name="Fujiwara M."/>
            <person name="Mori M."/>
            <person name="Tomita M."/>
            <person name="Arakawa K."/>
        </authorList>
    </citation>
    <scope>NUCLEOTIDE SEQUENCE [LARGE SCALE GENOMIC DNA]</scope>
</reference>
<name>A0A4Y2PTG4_ARAVE</name>
<proteinExistence type="predicted"/>
<evidence type="ECO:0000313" key="2">
    <source>
        <dbReference type="Proteomes" id="UP000499080"/>
    </source>
</evidence>